<gene>
    <name evidence="2" type="ORF">E1B28_010274</name>
</gene>
<evidence type="ECO:0000256" key="1">
    <source>
        <dbReference type="SAM" id="MobiDB-lite"/>
    </source>
</evidence>
<feature type="region of interest" description="Disordered" evidence="1">
    <location>
        <begin position="242"/>
        <end position="263"/>
    </location>
</feature>
<dbReference type="AlphaFoldDB" id="A0A9P7RXF0"/>
<dbReference type="OrthoDB" id="3209743at2759"/>
<name>A0A9P7RXF0_9AGAR</name>
<keyword evidence="3" id="KW-1185">Reference proteome</keyword>
<dbReference type="RefSeq" id="XP_043007693.1">
    <property type="nucleotide sequence ID" value="XM_043155228.1"/>
</dbReference>
<dbReference type="KEGG" id="more:E1B28_010274"/>
<organism evidence="2 3">
    <name type="scientific">Marasmius oreades</name>
    <name type="common">fairy-ring Marasmius</name>
    <dbReference type="NCBI Taxonomy" id="181124"/>
    <lineage>
        <taxon>Eukaryota</taxon>
        <taxon>Fungi</taxon>
        <taxon>Dikarya</taxon>
        <taxon>Basidiomycota</taxon>
        <taxon>Agaricomycotina</taxon>
        <taxon>Agaricomycetes</taxon>
        <taxon>Agaricomycetidae</taxon>
        <taxon>Agaricales</taxon>
        <taxon>Marasmiineae</taxon>
        <taxon>Marasmiaceae</taxon>
        <taxon>Marasmius</taxon>
    </lineage>
</organism>
<reference evidence="2" key="1">
    <citation type="journal article" date="2021" name="Genome Biol. Evol.">
        <title>The assembled and annotated genome of the fairy-ring fungus Marasmius oreades.</title>
        <authorList>
            <person name="Hiltunen M."/>
            <person name="Ament-Velasquez S.L."/>
            <person name="Johannesson H."/>
        </authorList>
    </citation>
    <scope>NUCLEOTIDE SEQUENCE</scope>
    <source>
        <strain evidence="2">03SP1</strain>
    </source>
</reference>
<dbReference type="GeneID" id="66079350"/>
<dbReference type="Proteomes" id="UP001049176">
    <property type="component" value="Chromosome 6"/>
</dbReference>
<comment type="caution">
    <text evidence="2">The sequence shown here is derived from an EMBL/GenBank/DDBJ whole genome shotgun (WGS) entry which is preliminary data.</text>
</comment>
<sequence length="263" mass="30231">MDIDDLEVRFNPSPNDLNAWAKRIRLEKPDEHELQRMYARARRFLIDKRDDLISHHGWVSSSEGRNDGNMLFVLEKDVCSSYDVGFGFPTIRDALRLELPVRIADMLDTWEVDKWGKMFSDTNIFHPGTSCCFKDRPASLSDIFHFIQILVPGLLVVVDRKDKGGDGEAIVYRVLPDDKWMYQNKSFLSMVLGTARFTRLLEAAEDFRQDVYDCRHYDSDRSDSPSDLINVANGGPSYDDVCGTSAPYTSSDKELGYYDDWND</sequence>
<dbReference type="EMBL" id="CM032186">
    <property type="protein sequence ID" value="KAG7091223.1"/>
    <property type="molecule type" value="Genomic_DNA"/>
</dbReference>
<proteinExistence type="predicted"/>
<evidence type="ECO:0000313" key="3">
    <source>
        <dbReference type="Proteomes" id="UP001049176"/>
    </source>
</evidence>
<protein>
    <submittedName>
        <fullName evidence="2">Uncharacterized protein</fullName>
    </submittedName>
</protein>
<evidence type="ECO:0000313" key="2">
    <source>
        <dbReference type="EMBL" id="KAG7091223.1"/>
    </source>
</evidence>
<accession>A0A9P7RXF0</accession>